<evidence type="ECO:0000313" key="4">
    <source>
        <dbReference type="Proteomes" id="UP000799444"/>
    </source>
</evidence>
<dbReference type="InterPro" id="IPR036291">
    <property type="entry name" value="NAD(P)-bd_dom_sf"/>
</dbReference>
<comment type="caution">
    <text evidence="3">The sequence shown here is derived from an EMBL/GenBank/DDBJ whole genome shotgun (WGS) entry which is preliminary data.</text>
</comment>
<gene>
    <name evidence="3" type="ORF">EJ04DRAFT_598792</name>
</gene>
<dbReference type="InterPro" id="IPR002347">
    <property type="entry name" value="SDR_fam"/>
</dbReference>
<dbReference type="SUPFAM" id="SSF51735">
    <property type="entry name" value="NAD(P)-binding Rossmann-fold domains"/>
    <property type="match status" value="1"/>
</dbReference>
<protein>
    <submittedName>
        <fullName evidence="3">NADP(+)-dependent dehydrogenase</fullName>
    </submittedName>
</protein>
<dbReference type="Gene3D" id="3.40.50.720">
    <property type="entry name" value="NAD(P)-binding Rossmann-like Domain"/>
    <property type="match status" value="1"/>
</dbReference>
<organism evidence="3 4">
    <name type="scientific">Polyplosphaeria fusca</name>
    <dbReference type="NCBI Taxonomy" id="682080"/>
    <lineage>
        <taxon>Eukaryota</taxon>
        <taxon>Fungi</taxon>
        <taxon>Dikarya</taxon>
        <taxon>Ascomycota</taxon>
        <taxon>Pezizomycotina</taxon>
        <taxon>Dothideomycetes</taxon>
        <taxon>Pleosporomycetidae</taxon>
        <taxon>Pleosporales</taxon>
        <taxon>Tetraplosphaeriaceae</taxon>
        <taxon>Polyplosphaeria</taxon>
    </lineage>
</organism>
<evidence type="ECO:0000256" key="2">
    <source>
        <dbReference type="ARBA" id="ARBA00023002"/>
    </source>
</evidence>
<dbReference type="Proteomes" id="UP000799444">
    <property type="component" value="Unassembled WGS sequence"/>
</dbReference>
<name>A0A9P4V179_9PLEO</name>
<dbReference type="OrthoDB" id="37659at2759"/>
<dbReference type="PANTHER" id="PTHR43669:SF15">
    <property type="entry name" value="OXIDOREDUCTASE, SHORT-CHAIN DEHYDROGENASE_REDUCTASE FAMILY (AFU_ORTHOLOGUE AFUA_1G01330)"/>
    <property type="match status" value="1"/>
</dbReference>
<proteinExistence type="inferred from homology"/>
<evidence type="ECO:0000313" key="3">
    <source>
        <dbReference type="EMBL" id="KAF2736062.1"/>
    </source>
</evidence>
<evidence type="ECO:0000256" key="1">
    <source>
        <dbReference type="ARBA" id="ARBA00006484"/>
    </source>
</evidence>
<dbReference type="GO" id="GO:0016491">
    <property type="term" value="F:oxidoreductase activity"/>
    <property type="evidence" value="ECO:0007669"/>
    <property type="project" value="UniProtKB-KW"/>
</dbReference>
<dbReference type="Pfam" id="PF00106">
    <property type="entry name" value="adh_short"/>
    <property type="match status" value="1"/>
</dbReference>
<keyword evidence="4" id="KW-1185">Reference proteome</keyword>
<accession>A0A9P4V179</accession>
<reference evidence="3" key="1">
    <citation type="journal article" date="2020" name="Stud. Mycol.">
        <title>101 Dothideomycetes genomes: a test case for predicting lifestyles and emergence of pathogens.</title>
        <authorList>
            <person name="Haridas S."/>
            <person name="Albert R."/>
            <person name="Binder M."/>
            <person name="Bloem J."/>
            <person name="Labutti K."/>
            <person name="Salamov A."/>
            <person name="Andreopoulos B."/>
            <person name="Baker S."/>
            <person name="Barry K."/>
            <person name="Bills G."/>
            <person name="Bluhm B."/>
            <person name="Cannon C."/>
            <person name="Castanera R."/>
            <person name="Culley D."/>
            <person name="Daum C."/>
            <person name="Ezra D."/>
            <person name="Gonzalez J."/>
            <person name="Henrissat B."/>
            <person name="Kuo A."/>
            <person name="Liang C."/>
            <person name="Lipzen A."/>
            <person name="Lutzoni F."/>
            <person name="Magnuson J."/>
            <person name="Mondo S."/>
            <person name="Nolan M."/>
            <person name="Ohm R."/>
            <person name="Pangilinan J."/>
            <person name="Park H.-J."/>
            <person name="Ramirez L."/>
            <person name="Alfaro M."/>
            <person name="Sun H."/>
            <person name="Tritt A."/>
            <person name="Yoshinaga Y."/>
            <person name="Zwiers L.-H."/>
            <person name="Turgeon B."/>
            <person name="Goodwin S."/>
            <person name="Spatafora J."/>
            <person name="Crous P."/>
            <person name="Grigoriev I."/>
        </authorList>
    </citation>
    <scope>NUCLEOTIDE SEQUENCE</scope>
    <source>
        <strain evidence="3">CBS 125425</strain>
    </source>
</reference>
<dbReference type="PRINTS" id="PR00081">
    <property type="entry name" value="GDHRDH"/>
</dbReference>
<keyword evidence="2" id="KW-0560">Oxidoreductase</keyword>
<dbReference type="PANTHER" id="PTHR43669">
    <property type="entry name" value="5-KETO-D-GLUCONATE 5-REDUCTASE"/>
    <property type="match status" value="1"/>
</dbReference>
<comment type="similarity">
    <text evidence="1">Belongs to the short-chain dehydrogenases/reductases (SDR) family.</text>
</comment>
<dbReference type="EMBL" id="ML996129">
    <property type="protein sequence ID" value="KAF2736062.1"/>
    <property type="molecule type" value="Genomic_DNA"/>
</dbReference>
<dbReference type="AlphaFoldDB" id="A0A9P4V179"/>
<sequence length="262" mass="28562">MSFPYKHVLLIGATSGIGLAMADRLIKEGVKVTAVGRRKDRLDEFVQKHGTGQASQIIFDVCDLDKISEFASSAIEAHPTIDCIFLNAGIQRRYDFSKPETVDLARFNTEITTNFTSFVALTHAFLSYLLNAKETRGLIYTGTHISVVPAFAMPAYSASKAALDSFVMCLREQLRDTNTKVVNVSPPLVQSEIHDAEMGPAGRKMGMPVEAFTDAAYAGIAAGTDNVLVGSIGGSSEEQFVDIVDRREAAFDRLSELIRKFA</sequence>